<dbReference type="AlphaFoldDB" id="A0A9E6PXX0"/>
<evidence type="ECO:0000313" key="1">
    <source>
        <dbReference type="EMBL" id="QXI38907.1"/>
    </source>
</evidence>
<sequence>MPYVLSVAMVEHEDRHFPAISDALAFYERARLENARLRFTEKQTFVDLFPGITTEVVERELASVWEWAADDPLQVRPRLKRRYLVKT</sequence>
<proteinExistence type="predicted"/>
<protein>
    <submittedName>
        <fullName evidence="1">Uncharacterized protein</fullName>
    </submittedName>
</protein>
<dbReference type="Proteomes" id="UP000633418">
    <property type="component" value="Chromosome"/>
</dbReference>
<organism evidence="1 2">
    <name type="scientific">Pseudomonas xantholysinigenes</name>
    <dbReference type="NCBI Taxonomy" id="2745490"/>
    <lineage>
        <taxon>Bacteria</taxon>
        <taxon>Pseudomonadati</taxon>
        <taxon>Pseudomonadota</taxon>
        <taxon>Gammaproteobacteria</taxon>
        <taxon>Pseudomonadales</taxon>
        <taxon>Pseudomonadaceae</taxon>
        <taxon>Pseudomonas</taxon>
    </lineage>
</organism>
<dbReference type="RefSeq" id="WP_186653362.1">
    <property type="nucleotide sequence ID" value="NZ_CP077095.1"/>
</dbReference>
<name>A0A9E6PXX0_9PSED</name>
<gene>
    <name evidence="1" type="ORF">HU772_002075</name>
</gene>
<reference evidence="1 2" key="2">
    <citation type="journal article" date="2021" name="Microorganisms">
        <title>The Ever-Expanding Pseudomonas Genus: Description of 43 New Species and Partition of the Pseudomonas putida Group.</title>
        <authorList>
            <person name="Girard L."/>
            <person name="Lood C."/>
            <person name="Hofte M."/>
            <person name="Vandamme P."/>
            <person name="Rokni-Zadeh H."/>
            <person name="van Noort V."/>
            <person name="Lavigne R."/>
            <person name="De Mot R."/>
        </authorList>
    </citation>
    <scope>NUCLEOTIDE SEQUENCE [LARGE SCALE GENOMIC DNA]</scope>
    <source>
        <strain evidence="1 2">RW9S1A</strain>
    </source>
</reference>
<evidence type="ECO:0000313" key="2">
    <source>
        <dbReference type="Proteomes" id="UP000633418"/>
    </source>
</evidence>
<dbReference type="EMBL" id="CP077095">
    <property type="protein sequence ID" value="QXI38907.1"/>
    <property type="molecule type" value="Genomic_DNA"/>
</dbReference>
<reference evidence="1 2" key="1">
    <citation type="journal article" date="2020" name="Microorganisms">
        <title>Reliable Identification of Environmental Pseudomonas Isolates Using the rpoD Gene.</title>
        <authorList>
            <consortium name="The Broad Institute Genome Sequencing Platform"/>
            <person name="Girard L."/>
            <person name="Lood C."/>
            <person name="Rokni-Zadeh H."/>
            <person name="van Noort V."/>
            <person name="Lavigne R."/>
            <person name="De Mot R."/>
        </authorList>
    </citation>
    <scope>NUCLEOTIDE SEQUENCE [LARGE SCALE GENOMIC DNA]</scope>
    <source>
        <strain evidence="1 2">RW9S1A</strain>
    </source>
</reference>
<keyword evidence="2" id="KW-1185">Reference proteome</keyword>
<accession>A0A9E6PXX0</accession>
<dbReference type="KEGG" id="pxn:HU772_002075"/>